<keyword evidence="2" id="KW-0238">DNA-binding</keyword>
<dbReference type="PRINTS" id="PR00032">
    <property type="entry name" value="HTHARAC"/>
</dbReference>
<dbReference type="PROSITE" id="PS00041">
    <property type="entry name" value="HTH_ARAC_FAMILY_1"/>
    <property type="match status" value="1"/>
</dbReference>
<evidence type="ECO:0000259" key="5">
    <source>
        <dbReference type="PROSITE" id="PS01124"/>
    </source>
</evidence>
<dbReference type="PROSITE" id="PS50110">
    <property type="entry name" value="RESPONSE_REGULATORY"/>
    <property type="match status" value="1"/>
</dbReference>
<dbReference type="Pfam" id="PF00072">
    <property type="entry name" value="Response_reg"/>
    <property type="match status" value="1"/>
</dbReference>
<dbReference type="InterPro" id="IPR020449">
    <property type="entry name" value="Tscrpt_reg_AraC-type_HTH"/>
</dbReference>
<dbReference type="PANTHER" id="PTHR43280">
    <property type="entry name" value="ARAC-FAMILY TRANSCRIPTIONAL REGULATOR"/>
    <property type="match status" value="1"/>
</dbReference>
<name>A0ABS9R5P3_9FIRM</name>
<dbReference type="Proteomes" id="UP001202402">
    <property type="component" value="Unassembled WGS sequence"/>
</dbReference>
<dbReference type="RefSeq" id="WP_117455517.1">
    <property type="nucleotide sequence ID" value="NZ_JAKVPQ010000004.1"/>
</dbReference>
<dbReference type="SMART" id="SM00342">
    <property type="entry name" value="HTH_ARAC"/>
    <property type="match status" value="1"/>
</dbReference>
<dbReference type="CDD" id="cd17536">
    <property type="entry name" value="REC_YesN-like"/>
    <property type="match status" value="1"/>
</dbReference>
<dbReference type="Gene3D" id="1.10.10.60">
    <property type="entry name" value="Homeodomain-like"/>
    <property type="match status" value="2"/>
</dbReference>
<dbReference type="InterPro" id="IPR001789">
    <property type="entry name" value="Sig_transdc_resp-reg_receiver"/>
</dbReference>
<evidence type="ECO:0000313" key="7">
    <source>
        <dbReference type="EMBL" id="MCH4284982.1"/>
    </source>
</evidence>
<keyword evidence="3" id="KW-0804">Transcription</keyword>
<dbReference type="InterPro" id="IPR018060">
    <property type="entry name" value="HTH_AraC"/>
</dbReference>
<dbReference type="EMBL" id="JAKVPQ010000004">
    <property type="protein sequence ID" value="MCH4284982.1"/>
    <property type="molecule type" value="Genomic_DNA"/>
</dbReference>
<dbReference type="PROSITE" id="PS01124">
    <property type="entry name" value="HTH_ARAC_FAMILY_2"/>
    <property type="match status" value="1"/>
</dbReference>
<gene>
    <name evidence="7" type="ORF">LQE99_07540</name>
</gene>
<keyword evidence="4" id="KW-0597">Phosphoprotein</keyword>
<dbReference type="Gene3D" id="3.40.50.2300">
    <property type="match status" value="1"/>
</dbReference>
<evidence type="ECO:0000256" key="3">
    <source>
        <dbReference type="ARBA" id="ARBA00023163"/>
    </source>
</evidence>
<dbReference type="SUPFAM" id="SSF46689">
    <property type="entry name" value="Homeodomain-like"/>
    <property type="match status" value="1"/>
</dbReference>
<reference evidence="7 8" key="1">
    <citation type="submission" date="2022-02" db="EMBL/GenBank/DDBJ databases">
        <title>Genome of Erysipelotrichaceae sp. nov. NSJ-176 isolated from human feces.</title>
        <authorList>
            <person name="Abdugheni R."/>
        </authorList>
    </citation>
    <scope>NUCLEOTIDE SEQUENCE [LARGE SCALE GENOMIC DNA]</scope>
    <source>
        <strain evidence="7 8">NSJ-176</strain>
    </source>
</reference>
<accession>A0ABS9R5P3</accession>
<dbReference type="PANTHER" id="PTHR43280:SF2">
    <property type="entry name" value="HTH-TYPE TRANSCRIPTIONAL REGULATOR EXSA"/>
    <property type="match status" value="1"/>
</dbReference>
<comment type="caution">
    <text evidence="7">The sequence shown here is derived from an EMBL/GenBank/DDBJ whole genome shotgun (WGS) entry which is preliminary data.</text>
</comment>
<keyword evidence="1" id="KW-0805">Transcription regulation</keyword>
<evidence type="ECO:0000313" key="8">
    <source>
        <dbReference type="Proteomes" id="UP001202402"/>
    </source>
</evidence>
<dbReference type="SMART" id="SM00448">
    <property type="entry name" value="REC"/>
    <property type="match status" value="1"/>
</dbReference>
<feature type="modified residue" description="4-aspartylphosphate" evidence="4">
    <location>
        <position position="54"/>
    </location>
</feature>
<evidence type="ECO:0000256" key="4">
    <source>
        <dbReference type="PROSITE-ProRule" id="PRU00169"/>
    </source>
</evidence>
<evidence type="ECO:0000259" key="6">
    <source>
        <dbReference type="PROSITE" id="PS50110"/>
    </source>
</evidence>
<dbReference type="SUPFAM" id="SSF52172">
    <property type="entry name" value="CheY-like"/>
    <property type="match status" value="1"/>
</dbReference>
<dbReference type="InterPro" id="IPR018062">
    <property type="entry name" value="HTH_AraC-typ_CS"/>
</dbReference>
<proteinExistence type="predicted"/>
<feature type="domain" description="Response regulatory" evidence="6">
    <location>
        <begin position="3"/>
        <end position="119"/>
    </location>
</feature>
<dbReference type="Pfam" id="PF12833">
    <property type="entry name" value="HTH_18"/>
    <property type="match status" value="1"/>
</dbReference>
<sequence>MIKIMVIEDEKIERETLVKILEEHIPNVEVCQAMNGEEALQLYEKKQPSIILADINIPKFSGLEVIRRIQSYGKDCEFLILSSYDYFAYAQEAIRLGVDDFILKPYNIADMLQAVEKVMEKQKVKSVEKQTKNELLDKLEKYTPIMENECFYKIMSNEDDLSLKQALLLLDKQIVCGFCIVGTKEDVQQDMKAFFYQEDNRIITGKLHGEYITFIFLKHWLFPKEKEKLHQKFEAWKQIDPALQVGSIEEDIHIYESYRKAKNNTLAQFANDQKEPQNNGNKDELIQKMIQAFDDIEEEKVKKYTLDYTQSLLASEKAVMEEDIQQLMDSIFIHLKETYADMEISPIAPIQLSATSFQEVNLFIHMNIMKYYQDMLSYRFKNTNHLVRQALKFIDANYRRPITLNDMAEALDVSPFYISKLLNTSMKKTFTELVSERRVEASKELLKTNKRIKEIAYEVGFQGQNYFTKIFKKYTGVTPKVYKNTFEKEEI</sequence>
<evidence type="ECO:0000256" key="1">
    <source>
        <dbReference type="ARBA" id="ARBA00023015"/>
    </source>
</evidence>
<evidence type="ECO:0000256" key="2">
    <source>
        <dbReference type="ARBA" id="ARBA00023125"/>
    </source>
</evidence>
<feature type="domain" description="HTH araC/xylS-type" evidence="5">
    <location>
        <begin position="388"/>
        <end position="485"/>
    </location>
</feature>
<dbReference type="InterPro" id="IPR011006">
    <property type="entry name" value="CheY-like_superfamily"/>
</dbReference>
<keyword evidence="8" id="KW-1185">Reference proteome</keyword>
<organism evidence="7 8">
    <name type="scientific">Amedibacillus hominis</name>
    <dbReference type="NCBI Taxonomy" id="2897776"/>
    <lineage>
        <taxon>Bacteria</taxon>
        <taxon>Bacillati</taxon>
        <taxon>Bacillota</taxon>
        <taxon>Erysipelotrichia</taxon>
        <taxon>Erysipelotrichales</taxon>
        <taxon>Erysipelotrichaceae</taxon>
        <taxon>Amedibacillus</taxon>
    </lineage>
</organism>
<dbReference type="InterPro" id="IPR009057">
    <property type="entry name" value="Homeodomain-like_sf"/>
</dbReference>
<protein>
    <submittedName>
        <fullName evidence="7">Response regulator</fullName>
    </submittedName>
</protein>